<evidence type="ECO:0000256" key="2">
    <source>
        <dbReference type="ARBA" id="ARBA00023239"/>
    </source>
</evidence>
<dbReference type="PATRIC" id="fig|1666911.3.peg.3647"/>
<accession>A0A0P8BSS7</accession>
<gene>
    <name evidence="4" type="primary">cbiX</name>
    <name evidence="4" type="ORF">HLUCCA11_03975</name>
</gene>
<dbReference type="GO" id="GO:0016829">
    <property type="term" value="F:lyase activity"/>
    <property type="evidence" value="ECO:0007669"/>
    <property type="project" value="UniProtKB-KW"/>
</dbReference>
<comment type="caution">
    <text evidence="4">The sequence shown here is derived from an EMBL/GenBank/DDBJ whole genome shotgun (WGS) entry which is preliminary data.</text>
</comment>
<name>A0A0P8BSS7_9CYAN</name>
<dbReference type="Pfam" id="PF01903">
    <property type="entry name" value="CbiX"/>
    <property type="match status" value="2"/>
</dbReference>
<keyword evidence="1" id="KW-0479">Metal-binding</keyword>
<feature type="region of interest" description="Disordered" evidence="3">
    <location>
        <begin position="346"/>
        <end position="398"/>
    </location>
</feature>
<dbReference type="PANTHER" id="PTHR33542">
    <property type="entry name" value="SIROHYDROCHLORIN FERROCHELATASE, CHLOROPLASTIC"/>
    <property type="match status" value="1"/>
</dbReference>
<dbReference type="Gene3D" id="3.40.50.1400">
    <property type="match status" value="2"/>
</dbReference>
<dbReference type="InterPro" id="IPR050963">
    <property type="entry name" value="Sirohydro_Cobaltochel/CbiX"/>
</dbReference>
<dbReference type="SUPFAM" id="SSF53800">
    <property type="entry name" value="Chelatase"/>
    <property type="match status" value="1"/>
</dbReference>
<dbReference type="AlphaFoldDB" id="A0A0P8BSS7"/>
<feature type="compositionally biased region" description="Basic and acidic residues" evidence="3">
    <location>
        <begin position="353"/>
        <end position="392"/>
    </location>
</feature>
<sequence length="411" mass="46490">MTLIQTFDTLTNRTSHSLVSAESDNAISDNAISQPDLQPDSHSDLPPDSHHRPHHSDLLGSYLDSGIQLPPLPIVRPLLMVGHGTRNPRGRQDLIDFAKIYQELDASRPVIPCFLELTEPSIQAGVDQCISQGYTDISVLPILLFAARHNKFDVTNELDRAKARYPQLTFHYGRHFGITPAIFELWQARLALLDTPEHNPNGIAREDTVLLFIGRGSSDPDANGDVYKLARMMWEGSGYHTVETCFIGITHPRLEEGFRRSRLYHPKRIIVLPYFMFTGVLMEKIERIAAEQQLQYPDTEVAMLPEMGIHPLLLSVLRDREIETQQGQVQMNCEMCKFRIVATTAEQRSGHGHNHDHSDHGHDHAQGHDHAHEHASHEHASHGHTHGHDHGANADPYAEPEKYHNRIWQVP</sequence>
<proteinExistence type="predicted"/>
<evidence type="ECO:0000256" key="1">
    <source>
        <dbReference type="ARBA" id="ARBA00022723"/>
    </source>
</evidence>
<protein>
    <submittedName>
        <fullName evidence="4">Sirohydrochlorin cobaltochelatase CbiX</fullName>
    </submittedName>
</protein>
<dbReference type="CDD" id="cd03416">
    <property type="entry name" value="CbiX_SirB_N"/>
    <property type="match status" value="1"/>
</dbReference>
<evidence type="ECO:0000313" key="4">
    <source>
        <dbReference type="EMBL" id="KPQ37087.1"/>
    </source>
</evidence>
<dbReference type="STRING" id="1666911.HLUCCA11_03975"/>
<dbReference type="EMBL" id="LJZR01000003">
    <property type="protein sequence ID" value="KPQ37087.1"/>
    <property type="molecule type" value="Genomic_DNA"/>
</dbReference>
<dbReference type="GO" id="GO:0046872">
    <property type="term" value="F:metal ion binding"/>
    <property type="evidence" value="ECO:0007669"/>
    <property type="project" value="UniProtKB-KW"/>
</dbReference>
<feature type="region of interest" description="Disordered" evidence="3">
    <location>
        <begin position="30"/>
        <end position="57"/>
    </location>
</feature>
<dbReference type="CDD" id="cd03414">
    <property type="entry name" value="CbiX_SirB_C"/>
    <property type="match status" value="1"/>
</dbReference>
<organism evidence="4 5">
    <name type="scientific">Phormidesmis priestleyi Ana</name>
    <dbReference type="NCBI Taxonomy" id="1666911"/>
    <lineage>
        <taxon>Bacteria</taxon>
        <taxon>Bacillati</taxon>
        <taxon>Cyanobacteriota</taxon>
        <taxon>Cyanophyceae</taxon>
        <taxon>Leptolyngbyales</taxon>
        <taxon>Leptolyngbyaceae</taxon>
        <taxon>Phormidesmis</taxon>
    </lineage>
</organism>
<evidence type="ECO:0000256" key="3">
    <source>
        <dbReference type="SAM" id="MobiDB-lite"/>
    </source>
</evidence>
<feature type="compositionally biased region" description="Basic and acidic residues" evidence="3">
    <location>
        <begin position="39"/>
        <end position="50"/>
    </location>
</feature>
<reference evidence="4 5" key="1">
    <citation type="submission" date="2015-09" db="EMBL/GenBank/DDBJ databases">
        <title>Identification and resolution of microdiversity through metagenomic sequencing of parallel consortia.</title>
        <authorList>
            <person name="Nelson W.C."/>
            <person name="Romine M.F."/>
            <person name="Lindemann S.R."/>
        </authorList>
    </citation>
    <scope>NUCLEOTIDE SEQUENCE [LARGE SCALE GENOMIC DNA]</scope>
    <source>
        <strain evidence="4">Ana</strain>
    </source>
</reference>
<dbReference type="Proteomes" id="UP000050465">
    <property type="component" value="Unassembled WGS sequence"/>
</dbReference>
<dbReference type="PANTHER" id="PTHR33542:SF3">
    <property type="entry name" value="SIROHYDROCHLORIN FERROCHELATASE, CHLOROPLASTIC"/>
    <property type="match status" value="1"/>
</dbReference>
<dbReference type="InterPro" id="IPR002762">
    <property type="entry name" value="CbiX-like"/>
</dbReference>
<evidence type="ECO:0000313" key="5">
    <source>
        <dbReference type="Proteomes" id="UP000050465"/>
    </source>
</evidence>
<keyword evidence="2" id="KW-0456">Lyase</keyword>